<dbReference type="PANTHER" id="PTHR43280:SF30">
    <property type="entry name" value="MMSAB OPERON REGULATORY PROTEIN"/>
    <property type="match status" value="1"/>
</dbReference>
<dbReference type="Proteomes" id="UP000005387">
    <property type="component" value="Unassembled WGS sequence"/>
</dbReference>
<dbReference type="EMBL" id="AEDD01000006">
    <property type="protein sequence ID" value="EFM10524.1"/>
    <property type="molecule type" value="Genomic_DNA"/>
</dbReference>
<proteinExistence type="predicted"/>
<keyword evidence="2" id="KW-0238">DNA-binding</keyword>
<dbReference type="InterPro" id="IPR037923">
    <property type="entry name" value="HTH-like"/>
</dbReference>
<keyword evidence="6" id="KW-1185">Reference proteome</keyword>
<evidence type="ECO:0000256" key="2">
    <source>
        <dbReference type="ARBA" id="ARBA00023125"/>
    </source>
</evidence>
<evidence type="ECO:0000313" key="6">
    <source>
        <dbReference type="Proteomes" id="UP000005387"/>
    </source>
</evidence>
<dbReference type="STRING" id="717606.PaecuDRAFT_2434"/>
<dbReference type="PROSITE" id="PS01124">
    <property type="entry name" value="HTH_ARAC_FAMILY_2"/>
    <property type="match status" value="1"/>
</dbReference>
<dbReference type="SUPFAM" id="SSF46689">
    <property type="entry name" value="Homeodomain-like"/>
    <property type="match status" value="2"/>
</dbReference>
<dbReference type="Pfam" id="PF12833">
    <property type="entry name" value="HTH_18"/>
    <property type="match status" value="1"/>
</dbReference>
<gene>
    <name evidence="5" type="ORF">PaecuDRAFT_2434</name>
</gene>
<dbReference type="InterPro" id="IPR018060">
    <property type="entry name" value="HTH_AraC"/>
</dbReference>
<dbReference type="SMART" id="SM00342">
    <property type="entry name" value="HTH_ARAC"/>
    <property type="match status" value="1"/>
</dbReference>
<reference evidence="5 6" key="1">
    <citation type="submission" date="2010-07" db="EMBL/GenBank/DDBJ databases">
        <title>The draft genome of Paenibacillus curdlanolyticus YK9.</title>
        <authorList>
            <consortium name="US DOE Joint Genome Institute (JGI-PGF)"/>
            <person name="Lucas S."/>
            <person name="Copeland A."/>
            <person name="Lapidus A."/>
            <person name="Cheng J.-F."/>
            <person name="Bruce D."/>
            <person name="Goodwin L."/>
            <person name="Pitluck S."/>
            <person name="Land M.L."/>
            <person name="Hauser L."/>
            <person name="Chang Y.-J."/>
            <person name="Jeffries C."/>
            <person name="Anderson I.J."/>
            <person name="Johnson E."/>
            <person name="Loganathan U."/>
            <person name="Mulhopadhyay B."/>
            <person name="Kyrpides N."/>
            <person name="Woyke T.J."/>
        </authorList>
    </citation>
    <scope>NUCLEOTIDE SEQUENCE [LARGE SCALE GENOMIC DNA]</scope>
    <source>
        <strain evidence="5 6">YK9</strain>
    </source>
</reference>
<dbReference type="PROSITE" id="PS00041">
    <property type="entry name" value="HTH_ARAC_FAMILY_1"/>
    <property type="match status" value="1"/>
</dbReference>
<evidence type="ECO:0000256" key="3">
    <source>
        <dbReference type="ARBA" id="ARBA00023163"/>
    </source>
</evidence>
<dbReference type="InterPro" id="IPR018062">
    <property type="entry name" value="HTH_AraC-typ_CS"/>
</dbReference>
<accession>E0I9U7</accession>
<feature type="domain" description="HTH araC/xylS-type" evidence="4">
    <location>
        <begin position="182"/>
        <end position="281"/>
    </location>
</feature>
<dbReference type="Gene3D" id="2.60.120.280">
    <property type="entry name" value="Regulatory protein AraC"/>
    <property type="match status" value="1"/>
</dbReference>
<protein>
    <submittedName>
        <fullName evidence="5">Transcriptional regulator, AraC family</fullName>
    </submittedName>
</protein>
<evidence type="ECO:0000259" key="4">
    <source>
        <dbReference type="PROSITE" id="PS01124"/>
    </source>
</evidence>
<dbReference type="InterPro" id="IPR003313">
    <property type="entry name" value="AraC-bd"/>
</dbReference>
<dbReference type="Gene3D" id="1.10.10.60">
    <property type="entry name" value="Homeodomain-like"/>
    <property type="match status" value="2"/>
</dbReference>
<dbReference type="GO" id="GO:0003700">
    <property type="term" value="F:DNA-binding transcription factor activity"/>
    <property type="evidence" value="ECO:0007669"/>
    <property type="project" value="InterPro"/>
</dbReference>
<dbReference type="AlphaFoldDB" id="E0I9U7"/>
<dbReference type="PANTHER" id="PTHR43280">
    <property type="entry name" value="ARAC-FAMILY TRANSCRIPTIONAL REGULATOR"/>
    <property type="match status" value="1"/>
</dbReference>
<keyword evidence="1" id="KW-0805">Transcription regulation</keyword>
<dbReference type="Pfam" id="PF02311">
    <property type="entry name" value="AraC_binding"/>
    <property type="match status" value="1"/>
</dbReference>
<evidence type="ECO:0000313" key="5">
    <source>
        <dbReference type="EMBL" id="EFM10524.1"/>
    </source>
</evidence>
<dbReference type="CDD" id="cd06986">
    <property type="entry name" value="cupin_MmsR-like_N"/>
    <property type="match status" value="1"/>
</dbReference>
<organism evidence="5 6">
    <name type="scientific">Paenibacillus curdlanolyticus YK9</name>
    <dbReference type="NCBI Taxonomy" id="717606"/>
    <lineage>
        <taxon>Bacteria</taxon>
        <taxon>Bacillati</taxon>
        <taxon>Bacillota</taxon>
        <taxon>Bacilli</taxon>
        <taxon>Bacillales</taxon>
        <taxon>Paenibacillaceae</taxon>
        <taxon>Paenibacillus</taxon>
    </lineage>
</organism>
<dbReference type="OrthoDB" id="9813413at2"/>
<name>E0I9U7_9BACL</name>
<sequence length="289" mass="32444">MKHPFSYAVASNLAAQRSRSLHVLFAGESQTKPGHRLGPKVYDYYLMHYVLSGTGTFTDGETHYPLRAGSVFLIEPERLISYASNEADPWRYRWIAFEGEEAAKLLAGCGFDPSHHVSHIEANPRIGVLFRRVFLSLQEGGPQAAMLATGYLHLLFAAFSSALSGIEARPIRTGGDGDTLVRQVTHYLSTQYAVPVSIEQMAESLGYNRAYLSRVFKQKTGMTPVAFLLRLRIDKARQLLRERPDLTVEQIANSVGIPDALYFSKQFKRFYAQAPSAYRHDMLFGDHHT</sequence>
<keyword evidence="3" id="KW-0804">Transcription</keyword>
<dbReference type="eggNOG" id="COG4977">
    <property type="taxonomic scope" value="Bacteria"/>
</dbReference>
<evidence type="ECO:0000256" key="1">
    <source>
        <dbReference type="ARBA" id="ARBA00023015"/>
    </source>
</evidence>
<dbReference type="SUPFAM" id="SSF51215">
    <property type="entry name" value="Regulatory protein AraC"/>
    <property type="match status" value="1"/>
</dbReference>
<dbReference type="GO" id="GO:0043565">
    <property type="term" value="F:sequence-specific DNA binding"/>
    <property type="evidence" value="ECO:0007669"/>
    <property type="project" value="InterPro"/>
</dbReference>
<dbReference type="RefSeq" id="WP_006038428.1">
    <property type="nucleotide sequence ID" value="NZ_AEDD01000006.1"/>
</dbReference>
<dbReference type="InterPro" id="IPR009057">
    <property type="entry name" value="Homeodomain-like_sf"/>
</dbReference>